<feature type="coiled-coil region" evidence="1">
    <location>
        <begin position="150"/>
        <end position="193"/>
    </location>
</feature>
<keyword evidence="3" id="KW-1185">Reference proteome</keyword>
<dbReference type="AlphaFoldDB" id="A0A250I9U7"/>
<dbReference type="OrthoDB" id="5380440at2"/>
<dbReference type="Proteomes" id="UP000217289">
    <property type="component" value="Chromosome"/>
</dbReference>
<gene>
    <name evidence="2" type="ORF">MEBOL_001352</name>
</gene>
<name>A0A250I9U7_9BACT</name>
<dbReference type="EMBL" id="CP022163">
    <property type="protein sequence ID" value="ATB27907.1"/>
    <property type="molecule type" value="Genomic_DNA"/>
</dbReference>
<organism evidence="2 3">
    <name type="scientific">Melittangium boletus DSM 14713</name>
    <dbReference type="NCBI Taxonomy" id="1294270"/>
    <lineage>
        <taxon>Bacteria</taxon>
        <taxon>Pseudomonadati</taxon>
        <taxon>Myxococcota</taxon>
        <taxon>Myxococcia</taxon>
        <taxon>Myxococcales</taxon>
        <taxon>Cystobacterineae</taxon>
        <taxon>Archangiaceae</taxon>
        <taxon>Melittangium</taxon>
    </lineage>
</organism>
<sequence>MARSPNFLKAAFLMPANLVGLFTAAASSAITQEPLPALIALGVEGLYLVGASTSKRFQRAVRSGLPEGQDPEVARKQVDALLADLAASQREHYQQLVGLKEKILANYAKLPGGRVLAASSEQRLDTLLTSFLRLISTLNQYRTYLNPAERQSLEKDVRALEAELAAESNARIRDVKEKRLDILQKRLARFEQARESREVVSHQLASIEDLMRLTHEQSIAIRDPEGVTRQLDALSAEASATDETVRQMERFLDFTEETSAPLPHGTRVR</sequence>
<dbReference type="KEGG" id="mbd:MEBOL_001352"/>
<protein>
    <submittedName>
        <fullName evidence="2">Uncharacterized protein</fullName>
    </submittedName>
</protein>
<evidence type="ECO:0000313" key="3">
    <source>
        <dbReference type="Proteomes" id="UP000217289"/>
    </source>
</evidence>
<accession>A0A250I9U7</accession>
<evidence type="ECO:0000313" key="2">
    <source>
        <dbReference type="EMBL" id="ATB27907.1"/>
    </source>
</evidence>
<keyword evidence="1" id="KW-0175">Coiled coil</keyword>
<dbReference type="RefSeq" id="WP_095976645.1">
    <property type="nucleotide sequence ID" value="NZ_CP022163.1"/>
</dbReference>
<reference evidence="2 3" key="1">
    <citation type="submission" date="2017-06" db="EMBL/GenBank/DDBJ databases">
        <authorList>
            <person name="Kim H.J."/>
            <person name="Triplett B.A."/>
        </authorList>
    </citation>
    <scope>NUCLEOTIDE SEQUENCE [LARGE SCALE GENOMIC DNA]</scope>
    <source>
        <strain evidence="2 3">DSM 14713</strain>
    </source>
</reference>
<evidence type="ECO:0000256" key="1">
    <source>
        <dbReference type="SAM" id="Coils"/>
    </source>
</evidence>
<proteinExistence type="predicted"/>